<name>G3NI29_GASAC</name>
<protein>
    <submittedName>
        <fullName evidence="1">Uncharacterized protein</fullName>
    </submittedName>
</protein>
<sequence>STNSKIPSAFCSGNQFDHDDLLVTPSLQQRKYAHWKSFYKSEWTGWASALAENKAGQRGKWHHEVTPHLLSRFTLSIHLKRAICSPSPTLHH</sequence>
<reference evidence="1" key="2">
    <citation type="submission" date="2024-04" db="UniProtKB">
        <authorList>
            <consortium name="Ensembl"/>
        </authorList>
    </citation>
    <scope>IDENTIFICATION</scope>
</reference>
<reference evidence="1" key="1">
    <citation type="submission" date="2006-01" db="EMBL/GenBank/DDBJ databases">
        <authorList>
            <person name="Lindblad-Toh K."/>
            <person name="Mauceli E."/>
            <person name="Grabherr M."/>
            <person name="Chang J.L."/>
            <person name="Lander E.S."/>
        </authorList>
    </citation>
    <scope>NUCLEOTIDE SEQUENCE [LARGE SCALE GENOMIC DNA]</scope>
</reference>
<dbReference type="Ensembl" id="ENSGACT00000005004.1">
    <property type="protein sequence ID" value="ENSGACP00000004989.1"/>
    <property type="gene ID" value="ENSGACG00000003806.1"/>
</dbReference>
<organism evidence="1">
    <name type="scientific">Gasterosteus aculeatus</name>
    <name type="common">Three-spined stickleback</name>
    <dbReference type="NCBI Taxonomy" id="69293"/>
    <lineage>
        <taxon>Eukaryota</taxon>
        <taxon>Metazoa</taxon>
        <taxon>Chordata</taxon>
        <taxon>Craniata</taxon>
        <taxon>Vertebrata</taxon>
        <taxon>Euteleostomi</taxon>
        <taxon>Actinopterygii</taxon>
        <taxon>Neopterygii</taxon>
        <taxon>Teleostei</taxon>
        <taxon>Neoteleostei</taxon>
        <taxon>Acanthomorphata</taxon>
        <taxon>Eupercaria</taxon>
        <taxon>Perciformes</taxon>
        <taxon>Cottioidei</taxon>
        <taxon>Gasterosteales</taxon>
        <taxon>Gasterosteidae</taxon>
        <taxon>Gasterosteus</taxon>
    </lineage>
</organism>
<dbReference type="AlphaFoldDB" id="G3NI29"/>
<dbReference type="InParanoid" id="G3NI29"/>
<dbReference type="Bgee" id="ENSGACG00000003806">
    <property type="expression patterns" value="Expressed in diencephalon and 3 other cell types or tissues"/>
</dbReference>
<accession>G3NI29</accession>
<dbReference type="STRING" id="69293.ENSGACP00000004989"/>
<proteinExistence type="predicted"/>
<evidence type="ECO:0000313" key="1">
    <source>
        <dbReference type="Ensembl" id="ENSGACP00000004989.1"/>
    </source>
</evidence>